<dbReference type="PANTHER" id="PTHR23501:SF12">
    <property type="entry name" value="MAJOR FACILITATOR SUPERFAMILY (MFS) PROFILE DOMAIN-CONTAINING PROTEIN-RELATED"/>
    <property type="match status" value="1"/>
</dbReference>
<dbReference type="PANTHER" id="PTHR23501">
    <property type="entry name" value="MAJOR FACILITATOR SUPERFAMILY"/>
    <property type="match status" value="1"/>
</dbReference>
<evidence type="ECO:0000256" key="3">
    <source>
        <dbReference type="ARBA" id="ARBA00022448"/>
    </source>
</evidence>
<evidence type="ECO:0000256" key="8">
    <source>
        <dbReference type="SAM" id="Phobius"/>
    </source>
</evidence>
<dbReference type="PROSITE" id="PS50850">
    <property type="entry name" value="MFS"/>
    <property type="match status" value="1"/>
</dbReference>
<evidence type="ECO:0000256" key="2">
    <source>
        <dbReference type="ARBA" id="ARBA00007520"/>
    </source>
</evidence>
<feature type="region of interest" description="Disordered" evidence="7">
    <location>
        <begin position="1"/>
        <end position="67"/>
    </location>
</feature>
<feature type="transmembrane region" description="Helical" evidence="8">
    <location>
        <begin position="206"/>
        <end position="228"/>
    </location>
</feature>
<dbReference type="FunFam" id="1.20.1250.20:FF:000429">
    <property type="entry name" value="MFS drug efflux transporter, putative"/>
    <property type="match status" value="1"/>
</dbReference>
<dbReference type="AlphaFoldDB" id="S8BFC6"/>
<feature type="domain" description="Major facilitator superfamily (MFS) profile" evidence="9">
    <location>
        <begin position="80"/>
        <end position="577"/>
    </location>
</feature>
<feature type="transmembrane region" description="Helical" evidence="8">
    <location>
        <begin position="170"/>
        <end position="194"/>
    </location>
</feature>
<dbReference type="Gene3D" id="1.20.1250.20">
    <property type="entry name" value="MFS general substrate transporter like domains"/>
    <property type="match status" value="2"/>
</dbReference>
<name>S8BFC6_DACHA</name>
<feature type="transmembrane region" description="Helical" evidence="8">
    <location>
        <begin position="274"/>
        <end position="300"/>
    </location>
</feature>
<keyword evidence="3" id="KW-0813">Transport</keyword>
<keyword evidence="11" id="KW-1185">Reference proteome</keyword>
<comment type="similarity">
    <text evidence="2">Belongs to the major facilitator superfamily. TCR/Tet family.</text>
</comment>
<dbReference type="EMBL" id="AQGS01000595">
    <property type="protein sequence ID" value="EPS37978.1"/>
    <property type="molecule type" value="Genomic_DNA"/>
</dbReference>
<dbReference type="eggNOG" id="KOG0254">
    <property type="taxonomic scope" value="Eukaryota"/>
</dbReference>
<evidence type="ECO:0000256" key="4">
    <source>
        <dbReference type="ARBA" id="ARBA00022692"/>
    </source>
</evidence>
<dbReference type="HOGENOM" id="CLU_000960_22_1_1"/>
<comment type="caution">
    <text evidence="10">The sequence shown here is derived from an EMBL/GenBank/DDBJ whole genome shotgun (WGS) entry which is preliminary data.</text>
</comment>
<comment type="subcellular location">
    <subcellularLocation>
        <location evidence="1">Membrane</location>
        <topology evidence="1">Multi-pass membrane protein</topology>
    </subcellularLocation>
</comment>
<organism evidence="10 11">
    <name type="scientific">Dactylellina haptotyla (strain CBS 200.50)</name>
    <name type="common">Nematode-trapping fungus</name>
    <name type="synonym">Monacrosporium haptotylum</name>
    <dbReference type="NCBI Taxonomy" id="1284197"/>
    <lineage>
        <taxon>Eukaryota</taxon>
        <taxon>Fungi</taxon>
        <taxon>Dikarya</taxon>
        <taxon>Ascomycota</taxon>
        <taxon>Pezizomycotina</taxon>
        <taxon>Orbiliomycetes</taxon>
        <taxon>Orbiliales</taxon>
        <taxon>Orbiliaceae</taxon>
        <taxon>Dactylellina</taxon>
    </lineage>
</organism>
<dbReference type="InterPro" id="IPR011701">
    <property type="entry name" value="MFS"/>
</dbReference>
<feature type="compositionally biased region" description="Basic and acidic residues" evidence="7">
    <location>
        <begin position="29"/>
        <end position="40"/>
    </location>
</feature>
<feature type="transmembrane region" description="Helical" evidence="8">
    <location>
        <begin position="483"/>
        <end position="505"/>
    </location>
</feature>
<feature type="transmembrane region" description="Helical" evidence="8">
    <location>
        <begin position="306"/>
        <end position="325"/>
    </location>
</feature>
<keyword evidence="4 8" id="KW-0812">Transmembrane</keyword>
<accession>S8BFC6</accession>
<feature type="compositionally biased region" description="Polar residues" evidence="7">
    <location>
        <begin position="1"/>
        <end position="23"/>
    </location>
</feature>
<dbReference type="Proteomes" id="UP000015100">
    <property type="component" value="Unassembled WGS sequence"/>
</dbReference>
<evidence type="ECO:0000256" key="6">
    <source>
        <dbReference type="ARBA" id="ARBA00023136"/>
    </source>
</evidence>
<dbReference type="GO" id="GO:0005886">
    <property type="term" value="C:plasma membrane"/>
    <property type="evidence" value="ECO:0007669"/>
    <property type="project" value="TreeGrafter"/>
</dbReference>
<feature type="compositionally biased region" description="Basic and acidic residues" evidence="7">
    <location>
        <begin position="52"/>
        <end position="61"/>
    </location>
</feature>
<evidence type="ECO:0000256" key="1">
    <source>
        <dbReference type="ARBA" id="ARBA00004141"/>
    </source>
</evidence>
<proteinExistence type="inferred from homology"/>
<evidence type="ECO:0000313" key="10">
    <source>
        <dbReference type="EMBL" id="EPS37978.1"/>
    </source>
</evidence>
<dbReference type="SUPFAM" id="SSF103473">
    <property type="entry name" value="MFS general substrate transporter"/>
    <property type="match status" value="1"/>
</dbReference>
<feature type="transmembrane region" description="Helical" evidence="8">
    <location>
        <begin position="115"/>
        <end position="133"/>
    </location>
</feature>
<gene>
    <name evidence="10" type="ORF">H072_8308</name>
</gene>
<dbReference type="InterPro" id="IPR020846">
    <property type="entry name" value="MFS_dom"/>
</dbReference>
<keyword evidence="6 8" id="KW-0472">Membrane</keyword>
<evidence type="ECO:0000313" key="11">
    <source>
        <dbReference type="Proteomes" id="UP000015100"/>
    </source>
</evidence>
<evidence type="ECO:0000256" key="7">
    <source>
        <dbReference type="SAM" id="MobiDB-lite"/>
    </source>
</evidence>
<feature type="transmembrane region" description="Helical" evidence="8">
    <location>
        <begin position="443"/>
        <end position="462"/>
    </location>
</feature>
<feature type="transmembrane region" description="Helical" evidence="8">
    <location>
        <begin position="554"/>
        <end position="572"/>
    </location>
</feature>
<evidence type="ECO:0000256" key="5">
    <source>
        <dbReference type="ARBA" id="ARBA00022989"/>
    </source>
</evidence>
<keyword evidence="5 8" id="KW-1133">Transmembrane helix</keyword>
<reference evidence="11" key="2">
    <citation type="submission" date="2013-04" db="EMBL/GenBank/DDBJ databases">
        <title>Genomic mechanisms accounting for the adaptation to parasitism in nematode-trapping fungi.</title>
        <authorList>
            <person name="Ahren D.G."/>
        </authorList>
    </citation>
    <scope>NUCLEOTIDE SEQUENCE [LARGE SCALE GENOMIC DNA]</scope>
    <source>
        <strain evidence="11">CBS 200.50</strain>
    </source>
</reference>
<feature type="transmembrane region" description="Helical" evidence="8">
    <location>
        <begin position="74"/>
        <end position="93"/>
    </location>
</feature>
<feature type="transmembrane region" description="Helical" evidence="8">
    <location>
        <begin position="346"/>
        <end position="366"/>
    </location>
</feature>
<feature type="transmembrane region" description="Helical" evidence="8">
    <location>
        <begin position="145"/>
        <end position="164"/>
    </location>
</feature>
<dbReference type="Pfam" id="PF07690">
    <property type="entry name" value="MFS_1"/>
    <property type="match status" value="1"/>
</dbReference>
<feature type="transmembrane region" description="Helical" evidence="8">
    <location>
        <begin position="234"/>
        <end position="253"/>
    </location>
</feature>
<dbReference type="OrthoDB" id="10021397at2759"/>
<dbReference type="GO" id="GO:0022857">
    <property type="term" value="F:transmembrane transporter activity"/>
    <property type="evidence" value="ECO:0007669"/>
    <property type="project" value="InterPro"/>
</dbReference>
<evidence type="ECO:0000259" key="9">
    <source>
        <dbReference type="PROSITE" id="PS50850"/>
    </source>
</evidence>
<dbReference type="OMA" id="FRWFLIC"/>
<feature type="compositionally biased region" description="Polar residues" evidence="7">
    <location>
        <begin position="42"/>
        <end position="51"/>
    </location>
</feature>
<protein>
    <recommendedName>
        <fullName evidence="9">Major facilitator superfamily (MFS) profile domain-containing protein</fullName>
    </recommendedName>
</protein>
<reference evidence="10 11" key="1">
    <citation type="journal article" date="2013" name="PLoS Genet.">
        <title>Genomic mechanisms accounting for the adaptation to parasitism in nematode-trapping fungi.</title>
        <authorList>
            <person name="Meerupati T."/>
            <person name="Andersson K.M."/>
            <person name="Friman E."/>
            <person name="Kumar D."/>
            <person name="Tunlid A."/>
            <person name="Ahren D."/>
        </authorList>
    </citation>
    <scope>NUCLEOTIDE SEQUENCE [LARGE SCALE GENOMIC DNA]</scope>
    <source>
        <strain evidence="10 11">CBS 200.50</strain>
    </source>
</reference>
<feature type="transmembrane region" description="Helical" evidence="8">
    <location>
        <begin position="413"/>
        <end position="431"/>
    </location>
</feature>
<sequence length="584" mass="62961">MSAPVTRQISINPVPENNNTDASRLQIPNHDKDSKSEKDASGTATPYSNSESGRDLEKVPEPEQEPEQVRTIHGIKWFIVIAAIFSTAFLYGLDNTVVADIQPQVIESFGDLTKLSWLGSGFPLGSISTLLLLSKIYGIFNTKWLYIASIVLFLGGSALCGGAPSIEALIVGRVIAGAGGQGMYLGLLNFLAVLTTIRERPIYNGLVGLVWGLGTVLGPVVGGGFASSSASWRWAFYINLVLIGVFTPVYFWILPSFQPDGALTAKEKFKRLDYLGALLSAGMWSTFVMAFTFGGAQWAWDDGRTITMFVMFGVLLIAFVVQQYFTILTTPEDRVFPGHLLRRRSFVLLYILTSTPAAGVFVPAYFIPLYFQFSKGDSAIDAAVRLLPFVILLVAFVMLNGFLMPVFGYYMPWYVWAGALMLIGGSLMHTITPSTGTASVYGYSILVAVGAGAASQIAYSVAPAKVQPHDVPSAIGFMNHAQIGTIVISLTISGTIFQNVAHTYLKDALSQYGNFSEDAIRGAIAGTRSQLFAELSAEARASAIDAIVRAMGQVYILVIVAGAVTLVTSVFLKREKLFMTAAAA</sequence>
<feature type="transmembrane region" description="Helical" evidence="8">
    <location>
        <begin position="386"/>
        <end position="406"/>
    </location>
</feature>
<dbReference type="InterPro" id="IPR036259">
    <property type="entry name" value="MFS_trans_sf"/>
</dbReference>